<dbReference type="Proteomes" id="UP001519460">
    <property type="component" value="Unassembled WGS sequence"/>
</dbReference>
<evidence type="ECO:0000313" key="3">
    <source>
        <dbReference type="Proteomes" id="UP001519460"/>
    </source>
</evidence>
<sequence length="204" mass="22648">MNSSYRLLAATERSCGYSQRYSEITVSDHVTLRDSQSVKLSGDVTKDEDHVTAPCCPFGWMGEVKNAIKRHRVPICLVVKVLVFLLYLAYTVYSLYRTWGTESATRLLVLLVIVLYAAVGRRLLKLFQNLLPKPTTRGATASKLRKIARWSLYVLAAGGAIVFLAVEVIPHHPNNLVCLLGLAALFIACLAMSTDPTHVRSQNQ</sequence>
<organism evidence="2 3">
    <name type="scientific">Batillaria attramentaria</name>
    <dbReference type="NCBI Taxonomy" id="370345"/>
    <lineage>
        <taxon>Eukaryota</taxon>
        <taxon>Metazoa</taxon>
        <taxon>Spiralia</taxon>
        <taxon>Lophotrochozoa</taxon>
        <taxon>Mollusca</taxon>
        <taxon>Gastropoda</taxon>
        <taxon>Caenogastropoda</taxon>
        <taxon>Sorbeoconcha</taxon>
        <taxon>Cerithioidea</taxon>
        <taxon>Batillariidae</taxon>
        <taxon>Batillaria</taxon>
    </lineage>
</organism>
<comment type="caution">
    <text evidence="2">The sequence shown here is derived from an EMBL/GenBank/DDBJ whole genome shotgun (WGS) entry which is preliminary data.</text>
</comment>
<name>A0ABD0LLK2_9CAEN</name>
<dbReference type="EMBL" id="JACVVK020000037">
    <property type="protein sequence ID" value="KAK7500447.1"/>
    <property type="molecule type" value="Genomic_DNA"/>
</dbReference>
<feature type="transmembrane region" description="Helical" evidence="1">
    <location>
        <begin position="147"/>
        <end position="166"/>
    </location>
</feature>
<feature type="transmembrane region" description="Helical" evidence="1">
    <location>
        <begin position="107"/>
        <end position="124"/>
    </location>
</feature>
<keyword evidence="1" id="KW-0472">Membrane</keyword>
<keyword evidence="1" id="KW-0812">Transmembrane</keyword>
<keyword evidence="1" id="KW-1133">Transmembrane helix</keyword>
<protein>
    <submittedName>
        <fullName evidence="2">Uncharacterized protein</fullName>
    </submittedName>
</protein>
<keyword evidence="3" id="KW-1185">Reference proteome</keyword>
<feature type="transmembrane region" description="Helical" evidence="1">
    <location>
        <begin position="172"/>
        <end position="192"/>
    </location>
</feature>
<evidence type="ECO:0000313" key="2">
    <source>
        <dbReference type="EMBL" id="KAK7500447.1"/>
    </source>
</evidence>
<accession>A0ABD0LLK2</accession>
<evidence type="ECO:0000256" key="1">
    <source>
        <dbReference type="SAM" id="Phobius"/>
    </source>
</evidence>
<proteinExistence type="predicted"/>
<feature type="transmembrane region" description="Helical" evidence="1">
    <location>
        <begin position="75"/>
        <end position="95"/>
    </location>
</feature>
<gene>
    <name evidence="2" type="ORF">BaRGS_00008354</name>
</gene>
<reference evidence="2 3" key="1">
    <citation type="journal article" date="2023" name="Sci. Data">
        <title>Genome assembly of the Korean intertidal mud-creeper Batillaria attramentaria.</title>
        <authorList>
            <person name="Patra A.K."/>
            <person name="Ho P.T."/>
            <person name="Jun S."/>
            <person name="Lee S.J."/>
            <person name="Kim Y."/>
            <person name="Won Y.J."/>
        </authorList>
    </citation>
    <scope>NUCLEOTIDE SEQUENCE [LARGE SCALE GENOMIC DNA]</scope>
    <source>
        <strain evidence="2">Wonlab-2016</strain>
    </source>
</reference>
<dbReference type="AlphaFoldDB" id="A0ABD0LLK2"/>